<accession>A0A1I6TVR9</accession>
<evidence type="ECO:0000313" key="4">
    <source>
        <dbReference type="Proteomes" id="UP000199199"/>
    </source>
</evidence>
<dbReference type="Proteomes" id="UP000199199">
    <property type="component" value="Unassembled WGS sequence"/>
</dbReference>
<name>A0A1I6TVR9_9EURY</name>
<feature type="transmembrane region" description="Helical" evidence="1">
    <location>
        <begin position="59"/>
        <end position="81"/>
    </location>
</feature>
<evidence type="ECO:0000313" key="3">
    <source>
        <dbReference type="EMBL" id="SFS93332.1"/>
    </source>
</evidence>
<organism evidence="3 4">
    <name type="scientific">Halostagnicola kamekurae</name>
    <dbReference type="NCBI Taxonomy" id="619731"/>
    <lineage>
        <taxon>Archaea</taxon>
        <taxon>Methanobacteriati</taxon>
        <taxon>Methanobacteriota</taxon>
        <taxon>Stenosarchaea group</taxon>
        <taxon>Halobacteria</taxon>
        <taxon>Halobacteriales</taxon>
        <taxon>Natrialbaceae</taxon>
        <taxon>Halostagnicola</taxon>
    </lineage>
</organism>
<evidence type="ECO:0000259" key="2">
    <source>
        <dbReference type="Pfam" id="PF07853"/>
    </source>
</evidence>
<feature type="transmembrane region" description="Helical" evidence="1">
    <location>
        <begin position="124"/>
        <end position="143"/>
    </location>
</feature>
<dbReference type="InterPro" id="IPR012867">
    <property type="entry name" value="DUF1648"/>
</dbReference>
<dbReference type="GO" id="GO:0009636">
    <property type="term" value="P:response to toxic substance"/>
    <property type="evidence" value="ECO:0007669"/>
    <property type="project" value="TreeGrafter"/>
</dbReference>
<dbReference type="Pfam" id="PF13630">
    <property type="entry name" value="SdpI"/>
    <property type="match status" value="1"/>
</dbReference>
<keyword evidence="1" id="KW-0472">Membrane</keyword>
<dbReference type="Pfam" id="PF07853">
    <property type="entry name" value="DUF1648"/>
    <property type="match status" value="1"/>
</dbReference>
<reference evidence="4" key="1">
    <citation type="submission" date="2016-10" db="EMBL/GenBank/DDBJ databases">
        <authorList>
            <person name="Varghese N."/>
            <person name="Submissions S."/>
        </authorList>
    </citation>
    <scope>NUCLEOTIDE SEQUENCE [LARGE SCALE GENOMIC DNA]</scope>
    <source>
        <strain evidence="4">DSM 22427</strain>
    </source>
</reference>
<keyword evidence="4" id="KW-1185">Reference proteome</keyword>
<feature type="transmembrane region" description="Helical" evidence="1">
    <location>
        <begin position="193"/>
        <end position="217"/>
    </location>
</feature>
<sequence>MSGAELHGTMNARHRFTLAAGFVALSAIVSFIAAPDLPAELVTNWNAAGEPNGTMPRTAALWLFPALTAGLVVLFALIPHIDPLRENIAEFRAAYDWFAVIVTGYLFVLHAGIVAFNLGYEFDFTALVLLGAAGLFYSSGIVLTRANRNWFVGIRTPWTLSSDEVWDRTHALGGKLFKLTAILSLLGLLAGDYAIYFLVVPALLTAVVTVLYSYYIYDRLEGNGGASPEAEM</sequence>
<dbReference type="InterPro" id="IPR025962">
    <property type="entry name" value="SdpI/YhfL"/>
</dbReference>
<dbReference type="AlphaFoldDB" id="A0A1I6TVR9"/>
<dbReference type="PANTHER" id="PTHR37810">
    <property type="entry name" value="IMMUNITY PROTEIN SDPI"/>
    <property type="match status" value="1"/>
</dbReference>
<protein>
    <submittedName>
        <fullName evidence="3">Uncharacterized membrane protein</fullName>
    </submittedName>
</protein>
<evidence type="ECO:0000256" key="1">
    <source>
        <dbReference type="SAM" id="Phobius"/>
    </source>
</evidence>
<proteinExistence type="predicted"/>
<dbReference type="PANTHER" id="PTHR37810:SF5">
    <property type="entry name" value="IMMUNITY PROTEIN SDPI"/>
    <property type="match status" value="1"/>
</dbReference>
<keyword evidence="1" id="KW-0812">Transmembrane</keyword>
<feature type="transmembrane region" description="Helical" evidence="1">
    <location>
        <begin position="16"/>
        <end position="34"/>
    </location>
</feature>
<dbReference type="EMBL" id="FOZS01000003">
    <property type="protein sequence ID" value="SFS93332.1"/>
    <property type="molecule type" value="Genomic_DNA"/>
</dbReference>
<dbReference type="InterPro" id="IPR026272">
    <property type="entry name" value="SdpI"/>
</dbReference>
<feature type="domain" description="DUF1648" evidence="2">
    <location>
        <begin position="22"/>
        <end position="68"/>
    </location>
</feature>
<feature type="transmembrane region" description="Helical" evidence="1">
    <location>
        <begin position="93"/>
        <end position="118"/>
    </location>
</feature>
<gene>
    <name evidence="3" type="ORF">SAMN04488556_3482</name>
</gene>
<dbReference type="PIRSF" id="PIRSF038959">
    <property type="entry name" value="SdpI"/>
    <property type="match status" value="1"/>
</dbReference>
<keyword evidence="1" id="KW-1133">Transmembrane helix</keyword>